<comment type="caution">
    <text evidence="2">The sequence shown here is derived from an EMBL/GenBank/DDBJ whole genome shotgun (WGS) entry which is preliminary data.</text>
</comment>
<name>A0AAJ0D6A2_9PEZI</name>
<reference evidence="2" key="1">
    <citation type="submission" date="2023-04" db="EMBL/GenBank/DDBJ databases">
        <title>Black Yeasts Isolated from many extreme environments.</title>
        <authorList>
            <person name="Coleine C."/>
            <person name="Stajich J.E."/>
            <person name="Selbmann L."/>
        </authorList>
    </citation>
    <scope>NUCLEOTIDE SEQUENCE</scope>
    <source>
        <strain evidence="2">CCFEE 5312</strain>
    </source>
</reference>
<keyword evidence="3" id="KW-1185">Reference proteome</keyword>
<protein>
    <submittedName>
        <fullName evidence="2">Uncharacterized protein</fullName>
    </submittedName>
</protein>
<evidence type="ECO:0000256" key="1">
    <source>
        <dbReference type="SAM" id="MobiDB-lite"/>
    </source>
</evidence>
<dbReference type="Proteomes" id="UP001271007">
    <property type="component" value="Unassembled WGS sequence"/>
</dbReference>
<accession>A0AAJ0D6A2</accession>
<proteinExistence type="predicted"/>
<gene>
    <name evidence="2" type="ORF">LTR09_011289</name>
</gene>
<evidence type="ECO:0000313" key="2">
    <source>
        <dbReference type="EMBL" id="KAK3047299.1"/>
    </source>
</evidence>
<organism evidence="2 3">
    <name type="scientific">Extremus antarcticus</name>
    <dbReference type="NCBI Taxonomy" id="702011"/>
    <lineage>
        <taxon>Eukaryota</taxon>
        <taxon>Fungi</taxon>
        <taxon>Dikarya</taxon>
        <taxon>Ascomycota</taxon>
        <taxon>Pezizomycotina</taxon>
        <taxon>Dothideomycetes</taxon>
        <taxon>Dothideomycetidae</taxon>
        <taxon>Mycosphaerellales</taxon>
        <taxon>Extremaceae</taxon>
        <taxon>Extremus</taxon>
    </lineage>
</organism>
<feature type="compositionally biased region" description="Basic and acidic residues" evidence="1">
    <location>
        <begin position="242"/>
        <end position="265"/>
    </location>
</feature>
<dbReference type="EMBL" id="JAWDJX010000064">
    <property type="protein sequence ID" value="KAK3047299.1"/>
    <property type="molecule type" value="Genomic_DNA"/>
</dbReference>
<evidence type="ECO:0000313" key="3">
    <source>
        <dbReference type="Proteomes" id="UP001271007"/>
    </source>
</evidence>
<dbReference type="AlphaFoldDB" id="A0AAJ0D6A2"/>
<sequence>MFSFKKKIQGTAEIQLENNSNRVLWRSNEDIAGCVVYKLPPGVEFSHSKFLAISLSSKARPGFEVNESIVKIPFRFNLDECKHSAGVEELPPSVDSKEDAKWWSSLSSNDSFQYDVTYSITTSGYSNRGLIASAVQKLSVLPVTGPQPPAYGSDSSGEPGEFFLATTRRQPKARKRTGSPRYVIAAQEPATVGVDATGHAQQSSVEIPLTMKLLPRDDGRLERGTLPTQFNLKARMATRTDVTPDGRKSSATADRSRGDDDHTRTFRSNEQDFTISIPSWSLHGEDPTERFAIAKLPFIFSLDAARKMSPTFFTPILSRRHTIELTLSFPSSSSVLELSVPLQAMHEAGEIVLPLQKQFRELALK</sequence>
<feature type="region of interest" description="Disordered" evidence="1">
    <location>
        <begin position="232"/>
        <end position="265"/>
    </location>
</feature>